<protein>
    <submittedName>
        <fullName evidence="1">Uncharacterized protein</fullName>
    </submittedName>
</protein>
<proteinExistence type="predicted"/>
<comment type="caution">
    <text evidence="1">The sequence shown here is derived from an EMBL/GenBank/DDBJ whole genome shotgun (WGS) entry which is preliminary data.</text>
</comment>
<evidence type="ECO:0000313" key="1">
    <source>
        <dbReference type="EMBL" id="KAJ8636226.1"/>
    </source>
</evidence>
<dbReference type="EMBL" id="CM056811">
    <property type="protein sequence ID" value="KAJ8636226.1"/>
    <property type="molecule type" value="Genomic_DNA"/>
</dbReference>
<sequence>MTSELKPLPTDHHEEAPADDIFFNENPDLFPENVLCNAITEDDNADVETPSANEKDQPLDPESDLPNEDPSLDALEVGRAPALAEITIKITTNLLFLM</sequence>
<accession>A0ACC2LS36</accession>
<dbReference type="Proteomes" id="UP001234297">
    <property type="component" value="Chromosome 3"/>
</dbReference>
<keyword evidence="2" id="KW-1185">Reference proteome</keyword>
<evidence type="ECO:0000313" key="2">
    <source>
        <dbReference type="Proteomes" id="UP001234297"/>
    </source>
</evidence>
<gene>
    <name evidence="1" type="ORF">MRB53_010493</name>
</gene>
<organism evidence="1 2">
    <name type="scientific">Persea americana</name>
    <name type="common">Avocado</name>
    <dbReference type="NCBI Taxonomy" id="3435"/>
    <lineage>
        <taxon>Eukaryota</taxon>
        <taxon>Viridiplantae</taxon>
        <taxon>Streptophyta</taxon>
        <taxon>Embryophyta</taxon>
        <taxon>Tracheophyta</taxon>
        <taxon>Spermatophyta</taxon>
        <taxon>Magnoliopsida</taxon>
        <taxon>Magnoliidae</taxon>
        <taxon>Laurales</taxon>
        <taxon>Lauraceae</taxon>
        <taxon>Persea</taxon>
    </lineage>
</organism>
<reference evidence="1 2" key="1">
    <citation type="journal article" date="2022" name="Hortic Res">
        <title>A haplotype resolved chromosomal level avocado genome allows analysis of novel avocado genes.</title>
        <authorList>
            <person name="Nath O."/>
            <person name="Fletcher S.J."/>
            <person name="Hayward A."/>
            <person name="Shaw L.M."/>
            <person name="Masouleh A.K."/>
            <person name="Furtado A."/>
            <person name="Henry R.J."/>
            <person name="Mitter N."/>
        </authorList>
    </citation>
    <scope>NUCLEOTIDE SEQUENCE [LARGE SCALE GENOMIC DNA]</scope>
    <source>
        <strain evidence="2">cv. Hass</strain>
    </source>
</reference>
<name>A0ACC2LS36_PERAE</name>